<protein>
    <recommendedName>
        <fullName evidence="6">Probable sugar-binding periplasmic protein</fullName>
    </recommendedName>
</protein>
<dbReference type="AlphaFoldDB" id="A0A0N0XL00"/>
<evidence type="ECO:0000256" key="3">
    <source>
        <dbReference type="ARBA" id="ARBA00022448"/>
    </source>
</evidence>
<name>A0A0N0XL00_9NEIS</name>
<comment type="function">
    <text evidence="5">Part of a binding-protein-dependent transport system for a sugar.</text>
</comment>
<accession>A0A0N0XL00</accession>
<dbReference type="PANTHER" id="PTHR43649">
    <property type="entry name" value="ARABINOSE-BINDING PROTEIN-RELATED"/>
    <property type="match status" value="1"/>
</dbReference>
<comment type="caution">
    <text evidence="7">The sequence shown here is derived from an EMBL/GenBank/DDBJ whole genome shotgun (WGS) entry which is preliminary data.</text>
</comment>
<reference evidence="7 8" key="1">
    <citation type="submission" date="2015-07" db="EMBL/GenBank/DDBJ databases">
        <title>Draft genome sequence of the Amantichitinum ursilacus IGB-41, a new chitin-degrading bacterium.</title>
        <authorList>
            <person name="Kirstahler P."/>
            <person name="Guenther M."/>
            <person name="Grumaz C."/>
            <person name="Rupp S."/>
            <person name="Zibek S."/>
            <person name="Sohn K."/>
        </authorList>
    </citation>
    <scope>NUCLEOTIDE SEQUENCE [LARGE SCALE GENOMIC DNA]</scope>
    <source>
        <strain evidence="7 8">IGB-41</strain>
    </source>
</reference>
<evidence type="ECO:0000313" key="7">
    <source>
        <dbReference type="EMBL" id="KPC54667.1"/>
    </source>
</evidence>
<sequence length="398" mass="43022">MLLGSAAGAADLQVLHWWSSGGEAKAASALKAALQEKGDHWKDFLIPGGADAAITTLNTMATAGALPDVAQSKGPAIQYWAQRGLTADVDSVALRDHWDQTLPQVVQNVMKYQGHYVAAPVNVHRVNWLWVNQDLLNKVNAKTPTTWDEFFATAAALKKAGITAVAYGQQPWQDATVFETVVLGVGGAEFYRKALVERDPAALKSPTMLKSLETWRRIKQYTDNNAAGRDWNLATSMVITGKAAMQFMGDWAKGEFLAAGKVPGKDFMCVPAPGTADSYTFNIDSFVFFKSHPEAAKAQGDLAEILLSARFQQQFNLDKGSIPVKLGSDMSRFDACGKQSARDFEADDKKGTLVPSFAHDMAVKASTKNAMVQVLTKFWTTDSMTPAQAAAQLVAAAK</sequence>
<dbReference type="InterPro" id="IPR006059">
    <property type="entry name" value="SBP"/>
</dbReference>
<dbReference type="Proteomes" id="UP000037939">
    <property type="component" value="Unassembled WGS sequence"/>
</dbReference>
<evidence type="ECO:0000313" key="8">
    <source>
        <dbReference type="Proteomes" id="UP000037939"/>
    </source>
</evidence>
<evidence type="ECO:0000256" key="5">
    <source>
        <dbReference type="ARBA" id="ARBA00049629"/>
    </source>
</evidence>
<proteinExistence type="inferred from homology"/>
<gene>
    <name evidence="7" type="ORF">WG78_03810</name>
</gene>
<keyword evidence="8" id="KW-1185">Reference proteome</keyword>
<dbReference type="RefSeq" id="WP_201782354.1">
    <property type="nucleotide sequence ID" value="NZ_LAQT01000002.1"/>
</dbReference>
<comment type="similarity">
    <text evidence="2">Belongs to the bacterial solute-binding protein 1 family.</text>
</comment>
<dbReference type="InterPro" id="IPR050490">
    <property type="entry name" value="Bact_solute-bd_prot1"/>
</dbReference>
<dbReference type="SUPFAM" id="SSF53850">
    <property type="entry name" value="Periplasmic binding protein-like II"/>
    <property type="match status" value="1"/>
</dbReference>
<evidence type="ECO:0000256" key="6">
    <source>
        <dbReference type="ARBA" id="ARBA00049753"/>
    </source>
</evidence>
<dbReference type="PATRIC" id="fig|857265.3.peg.779"/>
<comment type="subcellular location">
    <subcellularLocation>
        <location evidence="1">Periplasm</location>
    </subcellularLocation>
</comment>
<dbReference type="Pfam" id="PF01547">
    <property type="entry name" value="SBP_bac_1"/>
    <property type="match status" value="1"/>
</dbReference>
<dbReference type="PANTHER" id="PTHR43649:SF28">
    <property type="entry name" value="BINDING PROTEIN COMPONENT OF ABC SUGAR TRANSPORTER-RELATED"/>
    <property type="match status" value="1"/>
</dbReference>
<dbReference type="GO" id="GO:0042597">
    <property type="term" value="C:periplasmic space"/>
    <property type="evidence" value="ECO:0007669"/>
    <property type="project" value="UniProtKB-SubCell"/>
</dbReference>
<dbReference type="EMBL" id="LAQT01000002">
    <property type="protein sequence ID" value="KPC54667.1"/>
    <property type="molecule type" value="Genomic_DNA"/>
</dbReference>
<keyword evidence="4" id="KW-0732">Signal</keyword>
<dbReference type="Gene3D" id="3.40.190.10">
    <property type="entry name" value="Periplasmic binding protein-like II"/>
    <property type="match status" value="2"/>
</dbReference>
<evidence type="ECO:0000256" key="4">
    <source>
        <dbReference type="ARBA" id="ARBA00022729"/>
    </source>
</evidence>
<evidence type="ECO:0000256" key="2">
    <source>
        <dbReference type="ARBA" id="ARBA00008520"/>
    </source>
</evidence>
<organism evidence="7 8">
    <name type="scientific">Amantichitinum ursilacus</name>
    <dbReference type="NCBI Taxonomy" id="857265"/>
    <lineage>
        <taxon>Bacteria</taxon>
        <taxon>Pseudomonadati</taxon>
        <taxon>Pseudomonadota</taxon>
        <taxon>Betaproteobacteria</taxon>
        <taxon>Neisseriales</taxon>
        <taxon>Chitinibacteraceae</taxon>
        <taxon>Amantichitinum</taxon>
    </lineage>
</organism>
<keyword evidence="3" id="KW-0813">Transport</keyword>
<dbReference type="STRING" id="857265.WG78_03810"/>
<evidence type="ECO:0000256" key="1">
    <source>
        <dbReference type="ARBA" id="ARBA00004418"/>
    </source>
</evidence>